<name>A0ACB9NHW9_BAUVA</name>
<dbReference type="EMBL" id="CM039431">
    <property type="protein sequence ID" value="KAI4336103.1"/>
    <property type="molecule type" value="Genomic_DNA"/>
</dbReference>
<evidence type="ECO:0000313" key="1">
    <source>
        <dbReference type="EMBL" id="KAI4336103.1"/>
    </source>
</evidence>
<sequence length="188" mass="20497">MGNCQAIDAASLVIQHPSGKVERMYWPVSASDVMKTNPGHHVALLISTATLCQSNSKPNESCADNSDSNAANPVRITRIKLLKPTDTLVLGQVYRLINTQEVMKGLWAKKQAKMKKNLSESAQKPDLMKEKPGLEKDKAARRTEPEDNQVNKAERQRARTAASGNGGSAPPKSRAWQPSLHSISEANS</sequence>
<proteinExistence type="predicted"/>
<organism evidence="1 2">
    <name type="scientific">Bauhinia variegata</name>
    <name type="common">Purple orchid tree</name>
    <name type="synonym">Phanera variegata</name>
    <dbReference type="NCBI Taxonomy" id="167791"/>
    <lineage>
        <taxon>Eukaryota</taxon>
        <taxon>Viridiplantae</taxon>
        <taxon>Streptophyta</taxon>
        <taxon>Embryophyta</taxon>
        <taxon>Tracheophyta</taxon>
        <taxon>Spermatophyta</taxon>
        <taxon>Magnoliopsida</taxon>
        <taxon>eudicotyledons</taxon>
        <taxon>Gunneridae</taxon>
        <taxon>Pentapetalae</taxon>
        <taxon>rosids</taxon>
        <taxon>fabids</taxon>
        <taxon>Fabales</taxon>
        <taxon>Fabaceae</taxon>
        <taxon>Cercidoideae</taxon>
        <taxon>Cercideae</taxon>
        <taxon>Bauhiniinae</taxon>
        <taxon>Bauhinia</taxon>
    </lineage>
</organism>
<gene>
    <name evidence="1" type="ORF">L6164_014673</name>
</gene>
<accession>A0ACB9NHW9</accession>
<protein>
    <submittedName>
        <fullName evidence="1">Uncharacterized protein</fullName>
    </submittedName>
</protein>
<dbReference type="Proteomes" id="UP000828941">
    <property type="component" value="Chromosome 6"/>
</dbReference>
<evidence type="ECO:0000313" key="2">
    <source>
        <dbReference type="Proteomes" id="UP000828941"/>
    </source>
</evidence>
<reference evidence="1 2" key="1">
    <citation type="journal article" date="2022" name="DNA Res.">
        <title>Chromosomal-level genome assembly of the orchid tree Bauhinia variegata (Leguminosae; Cercidoideae) supports the allotetraploid origin hypothesis of Bauhinia.</title>
        <authorList>
            <person name="Zhong Y."/>
            <person name="Chen Y."/>
            <person name="Zheng D."/>
            <person name="Pang J."/>
            <person name="Liu Y."/>
            <person name="Luo S."/>
            <person name="Meng S."/>
            <person name="Qian L."/>
            <person name="Wei D."/>
            <person name="Dai S."/>
            <person name="Zhou R."/>
        </authorList>
    </citation>
    <scope>NUCLEOTIDE SEQUENCE [LARGE SCALE GENOMIC DNA]</scope>
    <source>
        <strain evidence="1">BV-YZ2020</strain>
    </source>
</reference>
<keyword evidence="2" id="KW-1185">Reference proteome</keyword>
<comment type="caution">
    <text evidence="1">The sequence shown here is derived from an EMBL/GenBank/DDBJ whole genome shotgun (WGS) entry which is preliminary data.</text>
</comment>